<sequence>MNRTQNPTGPAADTTTDVVVTPALILRGAARYIELHGWIRGYSYGSARPFPPACTTGALGMAANGTITEFPLWNDRKPADDNYRAWKYLLGYLADRGEITGLFEPGPACVSEWNDQDDQSAENVIATLRAAADEYDWTHASEDDVETYADSCLDNDTWPTREGFLAWLAARS</sequence>
<evidence type="ECO:0000313" key="1">
    <source>
        <dbReference type="EMBL" id="MBO3738410.1"/>
    </source>
</evidence>
<accession>A0ABS3UI04</accession>
<organism evidence="1 2">
    <name type="scientific">Actinoplanes flavus</name>
    <dbReference type="NCBI Taxonomy" id="2820290"/>
    <lineage>
        <taxon>Bacteria</taxon>
        <taxon>Bacillati</taxon>
        <taxon>Actinomycetota</taxon>
        <taxon>Actinomycetes</taxon>
        <taxon>Micromonosporales</taxon>
        <taxon>Micromonosporaceae</taxon>
        <taxon>Actinoplanes</taxon>
    </lineage>
</organism>
<gene>
    <name evidence="1" type="ORF">J5X75_12855</name>
</gene>
<protein>
    <submittedName>
        <fullName evidence="1">Uncharacterized protein</fullName>
    </submittedName>
</protein>
<comment type="caution">
    <text evidence="1">The sequence shown here is derived from an EMBL/GenBank/DDBJ whole genome shotgun (WGS) entry which is preliminary data.</text>
</comment>
<evidence type="ECO:0000313" key="2">
    <source>
        <dbReference type="Proteomes" id="UP000679690"/>
    </source>
</evidence>
<proteinExistence type="predicted"/>
<dbReference type="Pfam" id="PF19698">
    <property type="entry name" value="DUF6197"/>
    <property type="match status" value="1"/>
</dbReference>
<dbReference type="InterPro" id="IPR045677">
    <property type="entry name" value="DUF6197"/>
</dbReference>
<dbReference type="Proteomes" id="UP000679690">
    <property type="component" value="Unassembled WGS sequence"/>
</dbReference>
<name>A0ABS3UI04_9ACTN</name>
<keyword evidence="2" id="KW-1185">Reference proteome</keyword>
<dbReference type="RefSeq" id="WP_208467572.1">
    <property type="nucleotide sequence ID" value="NZ_JAGFNS010000007.1"/>
</dbReference>
<dbReference type="EMBL" id="JAGFNS010000007">
    <property type="protein sequence ID" value="MBO3738410.1"/>
    <property type="molecule type" value="Genomic_DNA"/>
</dbReference>
<reference evidence="1 2" key="1">
    <citation type="submission" date="2021-03" db="EMBL/GenBank/DDBJ databases">
        <title>Actinoplanes flavus sp. nov., a novel actinomycete isolated from Coconut Palm rhizosphere soil.</title>
        <authorList>
            <person name="Luo X."/>
        </authorList>
    </citation>
    <scope>NUCLEOTIDE SEQUENCE [LARGE SCALE GENOMIC DNA]</scope>
    <source>
        <strain evidence="1 2">NEAU-H7</strain>
    </source>
</reference>